<gene>
    <name evidence="3" type="ORF">V5E97_36785</name>
</gene>
<organism evidence="3">
    <name type="scientific">Singulisphaera sp. Ch08</name>
    <dbReference type="NCBI Taxonomy" id="3120278"/>
    <lineage>
        <taxon>Bacteria</taxon>
        <taxon>Pseudomonadati</taxon>
        <taxon>Planctomycetota</taxon>
        <taxon>Planctomycetia</taxon>
        <taxon>Isosphaerales</taxon>
        <taxon>Isosphaeraceae</taxon>
        <taxon>Singulisphaera</taxon>
    </lineage>
</organism>
<feature type="transmembrane region" description="Helical" evidence="2">
    <location>
        <begin position="275"/>
        <end position="300"/>
    </location>
</feature>
<keyword evidence="2" id="KW-0812">Transmembrane</keyword>
<feature type="transmembrane region" description="Helical" evidence="2">
    <location>
        <begin position="338"/>
        <end position="356"/>
    </location>
</feature>
<feature type="transmembrane region" description="Helical" evidence="2">
    <location>
        <begin position="172"/>
        <end position="194"/>
    </location>
</feature>
<evidence type="ECO:0000256" key="1">
    <source>
        <dbReference type="SAM" id="MobiDB-lite"/>
    </source>
</evidence>
<keyword evidence="2" id="KW-1133">Transmembrane helix</keyword>
<feature type="transmembrane region" description="Helical" evidence="2">
    <location>
        <begin position="15"/>
        <end position="32"/>
    </location>
</feature>
<accession>A0AAU7CFE9</accession>
<evidence type="ECO:0000313" key="3">
    <source>
        <dbReference type="EMBL" id="XBH03813.1"/>
    </source>
</evidence>
<keyword evidence="2" id="KW-0472">Membrane</keyword>
<protein>
    <recommendedName>
        <fullName evidence="4">Glycosyltransferase RgtA/B/C/D-like domain-containing protein</fullName>
    </recommendedName>
</protein>
<name>A0AAU7CFE9_9BACT</name>
<feature type="transmembrane region" description="Helical" evidence="2">
    <location>
        <begin position="376"/>
        <end position="398"/>
    </location>
</feature>
<sequence>MTGSLVLDLGVGPEIWLFLTLFGCITLFFKFSRIWSVRNLDLLLLFALSPGMMRLVGNGDRQPWIAFLWLFLGSAAWLVRCFVDLGLTRRPLLEPNLNVAGLACLSVGMLSLLVAETISLPVDEGEARNPAAPSGRDTSPPPGARDANSTVNKMLMNAPLLGALKPNPPQVILSRVLASLAHLGLVAGLIVVGWRHFERPIAGLAVATCYLLSPYTRIALVDSGQVVPAALIVTALAVYTRPAIVGLLIGLAAGWMPACLGLVPLWAGFYRSRGWIRFTSVSLGVISVCALLGAFIPGLARWARALGARSLAEAGLLPGMEPPQYGSFWSGIDASYRLPVLIAYLALVIVTSLWPAEKNLGELIALSSASLIASQFWYLEEGGTMVLLYLPLVLLMMFRPNLGTKRPIAGGSRTKETRRSLFPVR</sequence>
<dbReference type="AlphaFoldDB" id="A0AAU7CFE9"/>
<evidence type="ECO:0008006" key="4">
    <source>
        <dbReference type="Google" id="ProtNLM"/>
    </source>
</evidence>
<dbReference type="EMBL" id="CP155447">
    <property type="protein sequence ID" value="XBH03813.1"/>
    <property type="molecule type" value="Genomic_DNA"/>
</dbReference>
<reference evidence="3" key="1">
    <citation type="submission" date="2024-05" db="EMBL/GenBank/DDBJ databases">
        <title>Planctomycetes of the genus Singulisphaera possess chitinolytic capabilities.</title>
        <authorList>
            <person name="Ivanova A."/>
        </authorList>
    </citation>
    <scope>NUCLEOTIDE SEQUENCE</scope>
    <source>
        <strain evidence="3">Ch08T</strain>
    </source>
</reference>
<feature type="transmembrane region" description="Helical" evidence="2">
    <location>
        <begin position="63"/>
        <end position="83"/>
    </location>
</feature>
<feature type="transmembrane region" description="Helical" evidence="2">
    <location>
        <begin position="39"/>
        <end position="57"/>
    </location>
</feature>
<feature type="region of interest" description="Disordered" evidence="1">
    <location>
        <begin position="125"/>
        <end position="148"/>
    </location>
</feature>
<dbReference type="RefSeq" id="WP_406696554.1">
    <property type="nucleotide sequence ID" value="NZ_CP155447.1"/>
</dbReference>
<evidence type="ECO:0000256" key="2">
    <source>
        <dbReference type="SAM" id="Phobius"/>
    </source>
</evidence>
<feature type="transmembrane region" description="Helical" evidence="2">
    <location>
        <begin position="95"/>
        <end position="115"/>
    </location>
</feature>
<feature type="transmembrane region" description="Helical" evidence="2">
    <location>
        <begin position="247"/>
        <end position="269"/>
    </location>
</feature>
<proteinExistence type="predicted"/>